<protein>
    <submittedName>
        <fullName evidence="1">Uncharacterized protein</fullName>
    </submittedName>
</protein>
<proteinExistence type="predicted"/>
<evidence type="ECO:0000313" key="2">
    <source>
        <dbReference type="Proteomes" id="UP000017837"/>
    </source>
</evidence>
<dbReference type="Proteomes" id="UP000017837">
    <property type="component" value="Unassembled WGS sequence"/>
</dbReference>
<comment type="caution">
    <text evidence="1">The sequence shown here is derived from an EMBL/GenBank/DDBJ whole genome shotgun (WGS) entry which is preliminary data.</text>
</comment>
<evidence type="ECO:0000313" key="1">
    <source>
        <dbReference type="EMBL" id="ESQ84995.1"/>
    </source>
</evidence>
<dbReference type="OrthoDB" id="8082928at2"/>
<dbReference type="eggNOG" id="ENOG5033J1D">
    <property type="taxonomic scope" value="Bacteria"/>
</dbReference>
<gene>
    <name evidence="1" type="ORF">ABENE_19455</name>
</gene>
<keyword evidence="2" id="KW-1185">Reference proteome</keyword>
<dbReference type="AlphaFoldDB" id="V4PHZ6"/>
<sequence length="191" mass="22206">MYVSEAIKRGVNAKQSITRFMRRTGRTLSGRLIWTPPEIDVIEEFWPDWQAIEERLPHRTACAVKCKARELGYKKHVQYWQPDEKHRMVPPYKAGVPIGDIVVKVGDRTKVQIYGKASHLKIRRPRKPPKQTGMRIVDLIRRRAFDQGYTMTELDSWVGRRYFVAPTKLDPWAISRALSILGGSIIAVWEH</sequence>
<organism evidence="1 2">
    <name type="scientific">Asticcacaulis benevestitus DSM 16100 = ATCC BAA-896</name>
    <dbReference type="NCBI Taxonomy" id="1121022"/>
    <lineage>
        <taxon>Bacteria</taxon>
        <taxon>Pseudomonadati</taxon>
        <taxon>Pseudomonadota</taxon>
        <taxon>Alphaproteobacteria</taxon>
        <taxon>Caulobacterales</taxon>
        <taxon>Caulobacteraceae</taxon>
        <taxon>Asticcacaulis</taxon>
    </lineage>
</organism>
<dbReference type="EMBL" id="AWGB01000062">
    <property type="protein sequence ID" value="ESQ84995.1"/>
    <property type="molecule type" value="Genomic_DNA"/>
</dbReference>
<name>V4PHZ6_9CAUL</name>
<accession>V4PHZ6</accession>
<reference evidence="1 2" key="1">
    <citation type="journal article" date="2014" name="Nature">
        <title>Sequential evolution of bacterial morphology by co-option of a developmental regulator.</title>
        <authorList>
            <person name="Jiang C."/>
            <person name="Brown P.J."/>
            <person name="Ducret A."/>
            <person name="Brun Y.V."/>
        </authorList>
    </citation>
    <scope>NUCLEOTIDE SEQUENCE [LARGE SCALE GENOMIC DNA]</scope>
    <source>
        <strain evidence="1 2">DSM 16100</strain>
    </source>
</reference>
<dbReference type="RefSeq" id="WP_018083655.1">
    <property type="nucleotide sequence ID" value="NZ_AQWM01000038.1"/>
</dbReference>
<dbReference type="PATRIC" id="fig|1121022.4.peg.3985"/>